<keyword evidence="3" id="KW-1185">Reference proteome</keyword>
<evidence type="ECO:0000313" key="2">
    <source>
        <dbReference type="EMBL" id="MBM2620653.1"/>
    </source>
</evidence>
<accession>A0ABS2ALD2</accession>
<evidence type="ECO:0000256" key="1">
    <source>
        <dbReference type="SAM" id="MobiDB-lite"/>
    </source>
</evidence>
<dbReference type="RefSeq" id="WP_203380630.1">
    <property type="nucleotide sequence ID" value="NZ_JAENHP010000015.1"/>
</dbReference>
<feature type="region of interest" description="Disordered" evidence="1">
    <location>
        <begin position="77"/>
        <end position="110"/>
    </location>
</feature>
<comment type="caution">
    <text evidence="2">The sequence shown here is derived from an EMBL/GenBank/DDBJ whole genome shotgun (WGS) entry which is preliminary data.</text>
</comment>
<protein>
    <submittedName>
        <fullName evidence="2">Uncharacterized protein</fullName>
    </submittedName>
</protein>
<dbReference type="EMBL" id="JAENHP010000015">
    <property type="protein sequence ID" value="MBM2620653.1"/>
    <property type="molecule type" value="Genomic_DNA"/>
</dbReference>
<reference evidence="2 3" key="1">
    <citation type="submission" date="2021-01" db="EMBL/GenBank/DDBJ databases">
        <title>Actinoplanes sp. nov. LDG1-06 isolated from lichen.</title>
        <authorList>
            <person name="Saeng-In P."/>
            <person name="Phongsopitanun W."/>
            <person name="Kanchanasin P."/>
            <person name="Yuki M."/>
            <person name="Kudo T."/>
            <person name="Ohkuma M."/>
            <person name="Tanasupawat S."/>
        </authorList>
    </citation>
    <scope>NUCLEOTIDE SEQUENCE [LARGE SCALE GENOMIC DNA]</scope>
    <source>
        <strain evidence="2 3">LDG1-06</strain>
    </source>
</reference>
<name>A0ABS2ALD2_9ACTN</name>
<proteinExistence type="predicted"/>
<gene>
    <name evidence="2" type="ORF">JIG36_34650</name>
</gene>
<feature type="region of interest" description="Disordered" evidence="1">
    <location>
        <begin position="1"/>
        <end position="29"/>
    </location>
</feature>
<evidence type="ECO:0000313" key="3">
    <source>
        <dbReference type="Proteomes" id="UP000632138"/>
    </source>
</evidence>
<dbReference type="Proteomes" id="UP000632138">
    <property type="component" value="Unassembled WGS sequence"/>
</dbReference>
<organism evidence="2 3">
    <name type="scientific">Paractinoplanes ovalisporus</name>
    <dbReference type="NCBI Taxonomy" id="2810368"/>
    <lineage>
        <taxon>Bacteria</taxon>
        <taxon>Bacillati</taxon>
        <taxon>Actinomycetota</taxon>
        <taxon>Actinomycetes</taxon>
        <taxon>Micromonosporales</taxon>
        <taxon>Micromonosporaceae</taxon>
        <taxon>Paractinoplanes</taxon>
    </lineage>
</organism>
<sequence>MLRQPVPGQRIHERGPHHRIARDIQGRQGPIEFGSTYQYRRRGPPDLWILVAQSRLGGIRHERPAGILKAQIIQQLEQRPPNRNPPIRRKAQQPAGHHPVPIRRDPVEDT</sequence>